<dbReference type="GO" id="GO:0000139">
    <property type="term" value="C:Golgi membrane"/>
    <property type="evidence" value="ECO:0007669"/>
    <property type="project" value="UniProtKB-SubCell"/>
</dbReference>
<dbReference type="SUPFAM" id="SSF82919">
    <property type="entry name" value="Zn-finger domain of Sec23/24"/>
    <property type="match status" value="1"/>
</dbReference>
<feature type="domain" description="Zinc finger Sec23/Sec24-type" evidence="8">
    <location>
        <begin position="72"/>
        <end position="107"/>
    </location>
</feature>
<evidence type="ECO:0000256" key="1">
    <source>
        <dbReference type="ARBA" id="ARBA00004394"/>
    </source>
</evidence>
<dbReference type="Gene3D" id="3.40.20.10">
    <property type="entry name" value="Severin"/>
    <property type="match status" value="1"/>
</dbReference>
<dbReference type="Gene3D" id="1.20.120.730">
    <property type="entry name" value="Sec23/Sec24 helical domain"/>
    <property type="match status" value="1"/>
</dbReference>
<evidence type="ECO:0000259" key="8">
    <source>
        <dbReference type="Pfam" id="PF04810"/>
    </source>
</evidence>
<evidence type="ECO:0000256" key="2">
    <source>
        <dbReference type="ARBA" id="ARBA00004586"/>
    </source>
</evidence>
<dbReference type="GO" id="GO:0030127">
    <property type="term" value="C:COPII vesicle coat"/>
    <property type="evidence" value="ECO:0007669"/>
    <property type="project" value="InterPro"/>
</dbReference>
<keyword evidence="5" id="KW-0931">ER-Golgi transport</keyword>
<dbReference type="GO" id="GO:0070971">
    <property type="term" value="C:endoplasmic reticulum exit site"/>
    <property type="evidence" value="ECO:0007669"/>
    <property type="project" value="TreeGrafter"/>
</dbReference>
<dbReference type="EMBL" id="AKIJ01000002">
    <property type="protein sequence ID" value="KFG26546.1"/>
    <property type="molecule type" value="Genomic_DNA"/>
</dbReference>
<dbReference type="InterPro" id="IPR050550">
    <property type="entry name" value="SEC23_SEC24_subfamily"/>
</dbReference>
<dbReference type="InterPro" id="IPR006896">
    <property type="entry name" value="Sec23/24_trunk_dom"/>
</dbReference>
<dbReference type="AlphaFoldDB" id="H8Z9Z3"/>
<dbReference type="STRING" id="944018.H8Z9Z3"/>
<reference evidence="11" key="1">
    <citation type="submission" date="2011-03" db="EMBL/GenBank/DDBJ databases">
        <title>The Genome Sequence of Nematocida sp1 strain ERTm2.</title>
        <authorList>
            <consortium name="The Broad Institute Genome Sequencing Platform"/>
            <consortium name="The Broad Institute Genome Sequencing Center for Infectious Disease"/>
            <person name="Cuomo C."/>
            <person name="Troemel E."/>
            <person name="Young S.K."/>
            <person name="Zeng Q."/>
            <person name="Gargeya S."/>
            <person name="Fitzgerald M."/>
            <person name="Haas B."/>
            <person name="Abouelleil A."/>
            <person name="Alvarado L."/>
            <person name="Arachchi H.M."/>
            <person name="Berlin A."/>
            <person name="Brown A."/>
            <person name="Chapman S.B."/>
            <person name="Chen Z."/>
            <person name="Dunbar C."/>
            <person name="Freedman E."/>
            <person name="Gearin G."/>
            <person name="Gellesch M."/>
            <person name="Goldberg J."/>
            <person name="Griggs A."/>
            <person name="Gujja S."/>
            <person name="Heilman E.R."/>
            <person name="Heiman D."/>
            <person name="Howarth C."/>
            <person name="Larson L."/>
            <person name="Lui A."/>
            <person name="MacDonald P.J.P."/>
            <person name="Mehta T."/>
            <person name="Montmayeur A."/>
            <person name="Murphy C."/>
            <person name="Neiman D."/>
            <person name="Pearson M."/>
            <person name="Priest M."/>
            <person name="Roberts A."/>
            <person name="Saif S."/>
            <person name="Shea T."/>
            <person name="Shenoy N."/>
            <person name="Sisk P."/>
            <person name="Stolte C."/>
            <person name="Sykes S."/>
            <person name="White J."/>
            <person name="Yandava C."/>
            <person name="Wortman J."/>
            <person name="Nusbaum C."/>
            <person name="Birren B."/>
        </authorList>
    </citation>
    <scope>NUCLEOTIDE SEQUENCE</scope>
    <source>
        <strain evidence="11">ERTm2</strain>
    </source>
</reference>
<comment type="subcellular location">
    <subcellularLocation>
        <location evidence="2">Endoplasmic reticulum membrane</location>
    </subcellularLocation>
    <subcellularLocation>
        <location evidence="1">Golgi apparatus membrane</location>
    </subcellularLocation>
</comment>
<dbReference type="GO" id="GO:0005789">
    <property type="term" value="C:endoplasmic reticulum membrane"/>
    <property type="evidence" value="ECO:0007669"/>
    <property type="project" value="UniProtKB-SubCell"/>
</dbReference>
<reference evidence="12 13" key="3">
    <citation type="journal article" date="2014" name="Genome Announc.">
        <title>Genome Sequence of the Microsporidian Species Nematocida sp1 Strain ERTm6 (ATCC PRA-372).</title>
        <authorList>
            <person name="Bakowski M.A."/>
            <person name="Priest M."/>
            <person name="Young S."/>
            <person name="Cuomo C.A."/>
            <person name="Troemel E.R."/>
        </authorList>
    </citation>
    <scope>NUCLEOTIDE SEQUENCE [LARGE SCALE GENOMIC DNA]</scope>
    <source>
        <strain evidence="12 13">ERTm6</strain>
    </source>
</reference>
<name>H8Z9Z3_NEMA1</name>
<dbReference type="PANTHER" id="PTHR13803:SF39">
    <property type="entry name" value="SECRETORY 24AB, ISOFORM A"/>
    <property type="match status" value="1"/>
</dbReference>
<dbReference type="SUPFAM" id="SSF82754">
    <property type="entry name" value="C-terminal, gelsolin-like domain of Sec23/24"/>
    <property type="match status" value="1"/>
</dbReference>
<keyword evidence="13" id="KW-1185">Reference proteome</keyword>
<dbReference type="Gene3D" id="2.60.40.1670">
    <property type="entry name" value="beta-sandwich domain of Sec23/24"/>
    <property type="match status" value="1"/>
</dbReference>
<dbReference type="GO" id="GO:0008270">
    <property type="term" value="F:zinc ion binding"/>
    <property type="evidence" value="ECO:0007669"/>
    <property type="project" value="InterPro"/>
</dbReference>
<dbReference type="GO" id="GO:0090110">
    <property type="term" value="P:COPII-coated vesicle cargo loading"/>
    <property type="evidence" value="ECO:0007669"/>
    <property type="project" value="TreeGrafter"/>
</dbReference>
<evidence type="ECO:0000256" key="5">
    <source>
        <dbReference type="ARBA" id="ARBA00022892"/>
    </source>
</evidence>
<evidence type="ECO:0000256" key="7">
    <source>
        <dbReference type="ARBA" id="ARBA00023136"/>
    </source>
</evidence>
<keyword evidence="4" id="KW-0256">Endoplasmic reticulum</keyword>
<gene>
    <name evidence="11" type="ORF">NERG_00414</name>
    <name evidence="12" type="ORF">NESG_00697</name>
</gene>
<evidence type="ECO:0000313" key="11">
    <source>
        <dbReference type="EMBL" id="EHY66774.1"/>
    </source>
</evidence>
<organism evidence="11">
    <name type="scientific">Nematocida ausubeli (strain ATCC PRA-371 / ERTm2)</name>
    <name type="common">Nematode killer fungus</name>
    <dbReference type="NCBI Taxonomy" id="1913371"/>
    <lineage>
        <taxon>Eukaryota</taxon>
        <taxon>Fungi</taxon>
        <taxon>Fungi incertae sedis</taxon>
        <taxon>Microsporidia</taxon>
        <taxon>Nematocida</taxon>
    </lineage>
</organism>
<dbReference type="OrthoDB" id="49016at2759"/>
<evidence type="ECO:0000313" key="12">
    <source>
        <dbReference type="EMBL" id="KFG26546.1"/>
    </source>
</evidence>
<evidence type="ECO:0000313" key="13">
    <source>
        <dbReference type="Proteomes" id="UP000054524"/>
    </source>
</evidence>
<dbReference type="Gene3D" id="2.30.30.380">
    <property type="entry name" value="Zn-finger domain of Sec23/24"/>
    <property type="match status" value="1"/>
</dbReference>
<dbReference type="InterPro" id="IPR036174">
    <property type="entry name" value="Znf_Sec23_Sec24_sf"/>
</dbReference>
<dbReference type="PANTHER" id="PTHR13803">
    <property type="entry name" value="SEC24-RELATED PROTEIN"/>
    <property type="match status" value="1"/>
</dbReference>
<dbReference type="InterPro" id="IPR029006">
    <property type="entry name" value="ADF-H/Gelsolin-like_dom_sf"/>
</dbReference>
<dbReference type="InterPro" id="IPR006895">
    <property type="entry name" value="Znf_Sec23_Sec24"/>
</dbReference>
<dbReference type="Gene3D" id="3.40.50.410">
    <property type="entry name" value="von Willebrand factor, type A domain"/>
    <property type="match status" value="1"/>
</dbReference>
<keyword evidence="5" id="KW-0813">Transport</keyword>
<dbReference type="HOGENOM" id="CLU_004589_2_1_1"/>
<keyword evidence="6" id="KW-0333">Golgi apparatus</keyword>
<dbReference type="Proteomes" id="UP000005622">
    <property type="component" value="Unassembled WGS sequence"/>
</dbReference>
<reference evidence="12" key="2">
    <citation type="submission" date="2012-10" db="EMBL/GenBank/DDBJ databases">
        <authorList>
            <consortium name="The Broad Institute Genome Sequencing Platform"/>
            <consortium name="The Broad Institute Genome Sequencing Center for Infectious Disease"/>
            <person name="Cuomo C."/>
            <person name="Troemel E."/>
            <person name="Walker B."/>
            <person name="Young S.K."/>
            <person name="Zeng Q."/>
            <person name="Gargeya S."/>
            <person name="Fitzgerald M."/>
            <person name="Haas B."/>
            <person name="Abouelleil A."/>
            <person name="Alvarado L."/>
            <person name="Arachchi H.M."/>
            <person name="Berlin A.M."/>
            <person name="Chapman S.B."/>
            <person name="Goldberg J."/>
            <person name="Griggs A."/>
            <person name="Gujja S."/>
            <person name="Hansen M."/>
            <person name="Howarth C."/>
            <person name="Imamovic A."/>
            <person name="Larimer J."/>
            <person name="McCowan C."/>
            <person name="Murphy C."/>
            <person name="Neiman D."/>
            <person name="Pearson M."/>
            <person name="Priest M."/>
            <person name="Roberts A."/>
            <person name="Saif S."/>
            <person name="Shea T."/>
            <person name="Sisk P."/>
            <person name="Sykes S."/>
            <person name="Wortman J."/>
            <person name="Nusbaum C."/>
            <person name="Birren B."/>
        </authorList>
    </citation>
    <scope>NUCLEOTIDE SEQUENCE</scope>
    <source>
        <strain evidence="12">ERTm6</strain>
    </source>
</reference>
<dbReference type="Pfam" id="PF08033">
    <property type="entry name" value="Sec23_BS"/>
    <property type="match status" value="1"/>
</dbReference>
<dbReference type="EMBL" id="JH604633">
    <property type="protein sequence ID" value="EHY66774.1"/>
    <property type="molecule type" value="Genomic_DNA"/>
</dbReference>
<dbReference type="Pfam" id="PF04811">
    <property type="entry name" value="Sec23_trunk"/>
    <property type="match status" value="1"/>
</dbReference>
<dbReference type="GO" id="GO:0006886">
    <property type="term" value="P:intracellular protein transport"/>
    <property type="evidence" value="ECO:0007669"/>
    <property type="project" value="InterPro"/>
</dbReference>
<dbReference type="SUPFAM" id="SSF81995">
    <property type="entry name" value="beta-sandwich domain of Sec23/24"/>
    <property type="match status" value="1"/>
</dbReference>
<proteinExistence type="inferred from homology"/>
<protein>
    <recommendedName>
        <fullName evidence="14">Protein transport protein SEC24</fullName>
    </recommendedName>
</protein>
<evidence type="ECO:0000259" key="9">
    <source>
        <dbReference type="Pfam" id="PF04811"/>
    </source>
</evidence>
<dbReference type="Proteomes" id="UP000054524">
    <property type="component" value="Unassembled WGS sequence"/>
</dbReference>
<dbReference type="InterPro" id="IPR036180">
    <property type="entry name" value="Gelsolin-like_dom_sf"/>
</dbReference>
<dbReference type="Pfam" id="PF04810">
    <property type="entry name" value="zf-Sec23_Sec24"/>
    <property type="match status" value="1"/>
</dbReference>
<keyword evidence="7" id="KW-0472">Membrane</keyword>
<feature type="domain" description="Sec23/Sec24 trunk" evidence="9">
    <location>
        <begin position="154"/>
        <end position="380"/>
    </location>
</feature>
<evidence type="ECO:0000256" key="6">
    <source>
        <dbReference type="ARBA" id="ARBA00023034"/>
    </source>
</evidence>
<dbReference type="SUPFAM" id="SSF53300">
    <property type="entry name" value="vWA-like"/>
    <property type="match status" value="1"/>
</dbReference>
<accession>A0A086J328</accession>
<dbReference type="InterPro" id="IPR012990">
    <property type="entry name" value="Beta-sandwich_Sec23_24"/>
</dbReference>
<dbReference type="GO" id="GO:0000149">
    <property type="term" value="F:SNARE binding"/>
    <property type="evidence" value="ECO:0007669"/>
    <property type="project" value="TreeGrafter"/>
</dbReference>
<feature type="domain" description="Sec23/Sec24 beta-sandwich" evidence="10">
    <location>
        <begin position="388"/>
        <end position="464"/>
    </location>
</feature>
<evidence type="ECO:0008006" key="14">
    <source>
        <dbReference type="Google" id="ProtNLM"/>
    </source>
</evidence>
<evidence type="ECO:0000256" key="4">
    <source>
        <dbReference type="ARBA" id="ARBA00022824"/>
    </source>
</evidence>
<sequence>MHRSMASLGASTPSNTDEIIPQIKAQEYTYTRSTFTSAPTKKADLKKTKIPFIISTTILPINEQPVKRVESIPRCKDCKAYLNTYSEVIPPGYKWRCSICRVINDSPTPLHSYGGSLRVFSPSENTENNKRVSTNPILTESILEFVSPSDRNTPPPASLVFVVECTPESIEKGTFSTVLRQVNEALEYLNDPHERATMSIVLVSSVVELVRLNEDTLVVDTISEIDGSLPMLMDTEYVSKIKDLKSALPEKIAQIEAYALQTVRQPGNNFGLSLKLVKALFHRGAEVFAFMVTQPSLNPGAITKPAPGLRPCISFYENTAQSLLESNIAVNLYILTAKTVEVPSLLPLVEKTGGYIRYYPAYMGHYSQDIEALRWDLVQHMSLDNGNNVYCRVRASNEVSIRRYWGMDVQNDGLIRLARLSRGKTVSFEIDYDDDLVLEGLTVQIATIYTNSIGERVVRVLNFIIGLGPTAIDILGVVHGIALKSLDAEISQKGTGVKTALRMACEATECTGLQGNMSVFPTLIHGLIKSKVFRSASSDLRGIIYWALLEQPMKTVDAMIYPTLVRLDTDVDASETDEIVLPSPMRLSGNVVGADGVYYLDCGILAYVFIGGSSKSDLFEGVQGRSTISSQDKKCEKIRTIMDYMIDGRVSDPVTYIVHQEGHSFLLEGLQAMLLDDGPSPVSAAFPEYYNRFVSKGYIK</sequence>
<accession>H8Z9Z3</accession>
<evidence type="ECO:0000259" key="10">
    <source>
        <dbReference type="Pfam" id="PF08033"/>
    </source>
</evidence>
<comment type="similarity">
    <text evidence="3">Belongs to the SEC23/SEC24 family. SEC24 subfamily.</text>
</comment>
<dbReference type="InterPro" id="IPR036465">
    <property type="entry name" value="vWFA_dom_sf"/>
</dbReference>
<evidence type="ECO:0000256" key="3">
    <source>
        <dbReference type="ARBA" id="ARBA00008334"/>
    </source>
</evidence>